<evidence type="ECO:0000313" key="1">
    <source>
        <dbReference type="EMBL" id="KAJ0045171.1"/>
    </source>
</evidence>
<dbReference type="EMBL" id="CM047738">
    <property type="protein sequence ID" value="KAJ0045171.1"/>
    <property type="molecule type" value="Genomic_DNA"/>
</dbReference>
<sequence>MLNDCIIIYYVFGGCSQVEEGAKVEQPFWLAQELYLRQTVSINVPTCFNQRTRREIQADAESVDLRSKVSIFLQIWLIGDRTSGKMLLSTFRMRYKDFIKAHTVAYAVASKFLMVLTKEETNREIIFAHLTTYLPFSCHIYYPY</sequence>
<reference evidence="2" key="1">
    <citation type="journal article" date="2023" name="G3 (Bethesda)">
        <title>Genome assembly and association tests identify interacting loci associated with vigor, precocity, and sex in interspecific pistachio rootstocks.</title>
        <authorList>
            <person name="Palmer W."/>
            <person name="Jacygrad E."/>
            <person name="Sagayaradj S."/>
            <person name="Cavanaugh K."/>
            <person name="Han R."/>
            <person name="Bertier L."/>
            <person name="Beede B."/>
            <person name="Kafkas S."/>
            <person name="Golino D."/>
            <person name="Preece J."/>
            <person name="Michelmore R."/>
        </authorList>
    </citation>
    <scope>NUCLEOTIDE SEQUENCE [LARGE SCALE GENOMIC DNA]</scope>
</reference>
<name>A0ACC0Z1X7_9ROSI</name>
<dbReference type="Proteomes" id="UP001163603">
    <property type="component" value="Chromosome 3"/>
</dbReference>
<protein>
    <submittedName>
        <fullName evidence="1">Uncharacterized protein</fullName>
    </submittedName>
</protein>
<keyword evidence="2" id="KW-1185">Reference proteome</keyword>
<gene>
    <name evidence="1" type="ORF">Pint_06507</name>
</gene>
<accession>A0ACC0Z1X7</accession>
<organism evidence="1 2">
    <name type="scientific">Pistacia integerrima</name>
    <dbReference type="NCBI Taxonomy" id="434235"/>
    <lineage>
        <taxon>Eukaryota</taxon>
        <taxon>Viridiplantae</taxon>
        <taxon>Streptophyta</taxon>
        <taxon>Embryophyta</taxon>
        <taxon>Tracheophyta</taxon>
        <taxon>Spermatophyta</taxon>
        <taxon>Magnoliopsida</taxon>
        <taxon>eudicotyledons</taxon>
        <taxon>Gunneridae</taxon>
        <taxon>Pentapetalae</taxon>
        <taxon>rosids</taxon>
        <taxon>malvids</taxon>
        <taxon>Sapindales</taxon>
        <taxon>Anacardiaceae</taxon>
        <taxon>Pistacia</taxon>
    </lineage>
</organism>
<proteinExistence type="predicted"/>
<comment type="caution">
    <text evidence="1">The sequence shown here is derived from an EMBL/GenBank/DDBJ whole genome shotgun (WGS) entry which is preliminary data.</text>
</comment>
<evidence type="ECO:0000313" key="2">
    <source>
        <dbReference type="Proteomes" id="UP001163603"/>
    </source>
</evidence>